<keyword evidence="6" id="KW-1185">Reference proteome</keyword>
<dbReference type="OrthoDB" id="7753598at2"/>
<reference evidence="5 6" key="1">
    <citation type="submission" date="2016-10" db="EMBL/GenBank/DDBJ databases">
        <authorList>
            <person name="de Groot N.N."/>
        </authorList>
    </citation>
    <scope>NUCLEOTIDE SEQUENCE [LARGE SCALE GENOMIC DNA]</scope>
    <source>
        <strain evidence="5 6">CGMCC 1.8894</strain>
    </source>
</reference>
<dbReference type="Gene3D" id="2.150.10.10">
    <property type="entry name" value="Serralysin-like metalloprotease, C-terminal"/>
    <property type="match status" value="2"/>
</dbReference>
<dbReference type="Pfam" id="PF00353">
    <property type="entry name" value="HemolysinCabind"/>
    <property type="match status" value="3"/>
</dbReference>
<dbReference type="InterPro" id="IPR018511">
    <property type="entry name" value="Hemolysin-typ_Ca-bd_CS"/>
</dbReference>
<evidence type="ECO:0000256" key="1">
    <source>
        <dbReference type="ARBA" id="ARBA00004613"/>
    </source>
</evidence>
<organism evidence="5 6">
    <name type="scientific">Roseicitreum antarcticum</name>
    <dbReference type="NCBI Taxonomy" id="564137"/>
    <lineage>
        <taxon>Bacteria</taxon>
        <taxon>Pseudomonadati</taxon>
        <taxon>Pseudomonadota</taxon>
        <taxon>Alphaproteobacteria</taxon>
        <taxon>Rhodobacterales</taxon>
        <taxon>Paracoccaceae</taxon>
        <taxon>Roseicitreum</taxon>
    </lineage>
</organism>
<keyword evidence="4" id="KW-0732">Signal</keyword>
<protein>
    <submittedName>
        <fullName evidence="5">Hemolysin-type calcium-binding repeat-containing protein</fullName>
    </submittedName>
</protein>
<comment type="subcellular location">
    <subcellularLocation>
        <location evidence="1">Secreted</location>
    </subcellularLocation>
</comment>
<name>A0A1H2WEZ2_9RHOB</name>
<evidence type="ECO:0000313" key="5">
    <source>
        <dbReference type="EMBL" id="SDW79243.1"/>
    </source>
</evidence>
<dbReference type="InterPro" id="IPR050557">
    <property type="entry name" value="RTX_toxin/Mannuronan_C5-epim"/>
</dbReference>
<evidence type="ECO:0000256" key="2">
    <source>
        <dbReference type="ARBA" id="ARBA00022525"/>
    </source>
</evidence>
<dbReference type="PANTHER" id="PTHR38340">
    <property type="entry name" value="S-LAYER PROTEIN"/>
    <property type="match status" value="1"/>
</dbReference>
<dbReference type="PROSITE" id="PS00330">
    <property type="entry name" value="HEMOLYSIN_CALCIUM"/>
    <property type="match status" value="2"/>
</dbReference>
<gene>
    <name evidence="5" type="ORF">SAMN04488238_103364</name>
</gene>
<evidence type="ECO:0000256" key="4">
    <source>
        <dbReference type="SAM" id="SignalP"/>
    </source>
</evidence>
<feature type="signal peptide" evidence="4">
    <location>
        <begin position="1"/>
        <end position="19"/>
    </location>
</feature>
<dbReference type="RefSeq" id="WP_092886952.1">
    <property type="nucleotide sequence ID" value="NZ_CP061498.1"/>
</dbReference>
<evidence type="ECO:0000313" key="6">
    <source>
        <dbReference type="Proteomes" id="UP000198539"/>
    </source>
</evidence>
<dbReference type="EMBL" id="FNOM01000003">
    <property type="protein sequence ID" value="SDW79243.1"/>
    <property type="molecule type" value="Genomic_DNA"/>
</dbReference>
<dbReference type="GO" id="GO:0005576">
    <property type="term" value="C:extracellular region"/>
    <property type="evidence" value="ECO:0007669"/>
    <property type="project" value="UniProtKB-SubCell"/>
</dbReference>
<dbReference type="GO" id="GO:0005509">
    <property type="term" value="F:calcium ion binding"/>
    <property type="evidence" value="ECO:0007669"/>
    <property type="project" value="InterPro"/>
</dbReference>
<dbReference type="SUPFAM" id="SSF51120">
    <property type="entry name" value="beta-Roll"/>
    <property type="match status" value="2"/>
</dbReference>
<dbReference type="InterPro" id="IPR011049">
    <property type="entry name" value="Serralysin-like_metalloprot_C"/>
</dbReference>
<feature type="chain" id="PRO_5011450504" evidence="4">
    <location>
        <begin position="20"/>
        <end position="307"/>
    </location>
</feature>
<dbReference type="PRINTS" id="PR00313">
    <property type="entry name" value="CABNDNGRPT"/>
</dbReference>
<dbReference type="PANTHER" id="PTHR38340:SF1">
    <property type="entry name" value="S-LAYER PROTEIN"/>
    <property type="match status" value="1"/>
</dbReference>
<accession>A0A1H2WEZ2</accession>
<dbReference type="InterPro" id="IPR001343">
    <property type="entry name" value="Hemolysn_Ca-bd"/>
</dbReference>
<dbReference type="Proteomes" id="UP000198539">
    <property type="component" value="Unassembled WGS sequence"/>
</dbReference>
<dbReference type="AlphaFoldDB" id="A0A1H2WEZ2"/>
<proteinExistence type="predicted"/>
<feature type="region of interest" description="Disordered" evidence="3">
    <location>
        <begin position="22"/>
        <end position="46"/>
    </location>
</feature>
<feature type="compositionally biased region" description="Gly residues" evidence="3">
    <location>
        <begin position="32"/>
        <end position="42"/>
    </location>
</feature>
<evidence type="ECO:0000256" key="3">
    <source>
        <dbReference type="SAM" id="MobiDB-lite"/>
    </source>
</evidence>
<dbReference type="STRING" id="564137.SAMN04488238_103364"/>
<sequence>MMELLFMLLGLGVMGVAFGGSSDDDPEVETPSGGGGGSGGGADRLIGDDSDDTLNGLWGNDSIAGRAGDDILTGGWGNDLLIGGTGNDALAGNGDSDILFGGPGADTLDGGWGNDIIIGVDNAEALFNPLTGGSLDQLQALSPAQLEALIADLRADAGPSPDALTQDRLDMSITMIRAMADPTLSAEILANGEAGSDVLIGNEGDDILIGDAGDTMTGGAGNDTFTVFYQPGPDHELLTISDFNHESEQLELLIPESLVGQPHNAVAIAPDTTHVLLNGVVVLELAGVAMEDYITALRADRVVFATY</sequence>
<keyword evidence="2" id="KW-0964">Secreted</keyword>